<sequence>MGVAGVSGIPNLKSNACDSNDNVNEAVDRVIEEEERVDEEEILVEVGTPFDILLKLYTDEDKPGVTMKAENLGFVRGCRDIIIEL</sequence>
<keyword evidence="3" id="KW-1185">Reference proteome</keyword>
<accession>A0A8S0UKY1</accession>
<reference evidence="2 3" key="1">
    <citation type="submission" date="2019-12" db="EMBL/GenBank/DDBJ databases">
        <authorList>
            <person name="Alioto T."/>
            <person name="Alioto T."/>
            <person name="Gomez Garrido J."/>
        </authorList>
    </citation>
    <scope>NUCLEOTIDE SEQUENCE [LARGE SCALE GENOMIC DNA]</scope>
</reference>
<evidence type="ECO:0000313" key="3">
    <source>
        <dbReference type="Proteomes" id="UP000594638"/>
    </source>
</evidence>
<comment type="caution">
    <text evidence="2">The sequence shown here is derived from an EMBL/GenBank/DDBJ whole genome shotgun (WGS) entry which is preliminary data.</text>
</comment>
<gene>
    <name evidence="2" type="ORF">OLEA9_A052752</name>
</gene>
<proteinExistence type="predicted"/>
<protein>
    <submittedName>
        <fullName evidence="2">Uncharacterized protein</fullName>
    </submittedName>
</protein>
<dbReference type="Gramene" id="OE9A052752T1">
    <property type="protein sequence ID" value="OE9A052752C1"/>
    <property type="gene ID" value="OE9A052752"/>
</dbReference>
<feature type="region of interest" description="Disordered" evidence="1">
    <location>
        <begin position="1"/>
        <end position="20"/>
    </location>
</feature>
<dbReference type="EMBL" id="CACTIH010008034">
    <property type="protein sequence ID" value="CAA3019082.1"/>
    <property type="molecule type" value="Genomic_DNA"/>
</dbReference>
<name>A0A8S0UKY1_OLEEU</name>
<dbReference type="AlphaFoldDB" id="A0A8S0UKY1"/>
<dbReference type="Proteomes" id="UP000594638">
    <property type="component" value="Unassembled WGS sequence"/>
</dbReference>
<evidence type="ECO:0000256" key="1">
    <source>
        <dbReference type="SAM" id="MobiDB-lite"/>
    </source>
</evidence>
<organism evidence="2 3">
    <name type="scientific">Olea europaea subsp. europaea</name>
    <dbReference type="NCBI Taxonomy" id="158383"/>
    <lineage>
        <taxon>Eukaryota</taxon>
        <taxon>Viridiplantae</taxon>
        <taxon>Streptophyta</taxon>
        <taxon>Embryophyta</taxon>
        <taxon>Tracheophyta</taxon>
        <taxon>Spermatophyta</taxon>
        <taxon>Magnoliopsida</taxon>
        <taxon>eudicotyledons</taxon>
        <taxon>Gunneridae</taxon>
        <taxon>Pentapetalae</taxon>
        <taxon>asterids</taxon>
        <taxon>lamiids</taxon>
        <taxon>Lamiales</taxon>
        <taxon>Oleaceae</taxon>
        <taxon>Oleeae</taxon>
        <taxon>Olea</taxon>
    </lineage>
</organism>
<evidence type="ECO:0000313" key="2">
    <source>
        <dbReference type="EMBL" id="CAA3019082.1"/>
    </source>
</evidence>